<name>A0AAV9HU63_9PEZI</name>
<evidence type="ECO:0000313" key="3">
    <source>
        <dbReference type="Proteomes" id="UP001321749"/>
    </source>
</evidence>
<evidence type="ECO:0000256" key="1">
    <source>
        <dbReference type="SAM" id="MobiDB-lite"/>
    </source>
</evidence>
<sequence length="125" mass="13581">MSGPAKTALEALKKHVLASKSKMKKLVTDTAAANGTRAQPARTTTNDSSIGSRLDFGPLASKTRNFNFQLNKNASNSSVKKLAAKDSHKVWSTASVETDAKATDDQIKTKVEKLFKDLEKNMKDK</sequence>
<evidence type="ECO:0000313" key="2">
    <source>
        <dbReference type="EMBL" id="KAK4464359.1"/>
    </source>
</evidence>
<dbReference type="EMBL" id="MU864949">
    <property type="protein sequence ID" value="KAK4464359.1"/>
    <property type="molecule type" value="Genomic_DNA"/>
</dbReference>
<reference evidence="2" key="2">
    <citation type="submission" date="2023-06" db="EMBL/GenBank/DDBJ databases">
        <authorList>
            <consortium name="Lawrence Berkeley National Laboratory"/>
            <person name="Mondo S.J."/>
            <person name="Hensen N."/>
            <person name="Bonometti L."/>
            <person name="Westerberg I."/>
            <person name="Brannstrom I.O."/>
            <person name="Guillou S."/>
            <person name="Cros-Aarteil S."/>
            <person name="Calhoun S."/>
            <person name="Haridas S."/>
            <person name="Kuo A."/>
            <person name="Pangilinan J."/>
            <person name="Riley R."/>
            <person name="Labutti K."/>
            <person name="Andreopoulos B."/>
            <person name="Lipzen A."/>
            <person name="Chen C."/>
            <person name="Yanf M."/>
            <person name="Daum C."/>
            <person name="Ng V."/>
            <person name="Clum A."/>
            <person name="Steindorff A."/>
            <person name="Ohm R."/>
            <person name="Martin F."/>
            <person name="Silar P."/>
            <person name="Natvig D."/>
            <person name="Lalanne C."/>
            <person name="Gautier V."/>
            <person name="Ament-Velasquez S.L."/>
            <person name="Kruys A."/>
            <person name="Hutchinson M.I."/>
            <person name="Powell A.J."/>
            <person name="Barry K."/>
            <person name="Miller A.N."/>
            <person name="Grigoriev I.V."/>
            <person name="Debuchy R."/>
            <person name="Gladieux P."/>
            <person name="Thoren M.H."/>
            <person name="Johannesson H."/>
        </authorList>
    </citation>
    <scope>NUCLEOTIDE SEQUENCE</scope>
    <source>
        <strain evidence="2">PSN324</strain>
    </source>
</reference>
<accession>A0AAV9HU63</accession>
<reference evidence="2" key="1">
    <citation type="journal article" date="2023" name="Mol. Phylogenet. Evol.">
        <title>Genome-scale phylogeny and comparative genomics of the fungal order Sordariales.</title>
        <authorList>
            <person name="Hensen N."/>
            <person name="Bonometti L."/>
            <person name="Westerberg I."/>
            <person name="Brannstrom I.O."/>
            <person name="Guillou S."/>
            <person name="Cros-Aarteil S."/>
            <person name="Calhoun S."/>
            <person name="Haridas S."/>
            <person name="Kuo A."/>
            <person name="Mondo S."/>
            <person name="Pangilinan J."/>
            <person name="Riley R."/>
            <person name="LaButti K."/>
            <person name="Andreopoulos B."/>
            <person name="Lipzen A."/>
            <person name="Chen C."/>
            <person name="Yan M."/>
            <person name="Daum C."/>
            <person name="Ng V."/>
            <person name="Clum A."/>
            <person name="Steindorff A."/>
            <person name="Ohm R.A."/>
            <person name="Martin F."/>
            <person name="Silar P."/>
            <person name="Natvig D.O."/>
            <person name="Lalanne C."/>
            <person name="Gautier V."/>
            <person name="Ament-Velasquez S.L."/>
            <person name="Kruys A."/>
            <person name="Hutchinson M.I."/>
            <person name="Powell A.J."/>
            <person name="Barry K."/>
            <person name="Miller A.N."/>
            <person name="Grigoriev I.V."/>
            <person name="Debuchy R."/>
            <person name="Gladieux P."/>
            <person name="Hiltunen Thoren M."/>
            <person name="Johannesson H."/>
        </authorList>
    </citation>
    <scope>NUCLEOTIDE SEQUENCE</scope>
    <source>
        <strain evidence="2">PSN324</strain>
    </source>
</reference>
<proteinExistence type="predicted"/>
<dbReference type="AlphaFoldDB" id="A0AAV9HU63"/>
<gene>
    <name evidence="2" type="ORF">QBC42DRAFT_263582</name>
</gene>
<comment type="caution">
    <text evidence="2">The sequence shown here is derived from an EMBL/GenBank/DDBJ whole genome shotgun (WGS) entry which is preliminary data.</text>
</comment>
<organism evidence="2 3">
    <name type="scientific">Cladorrhinum samala</name>
    <dbReference type="NCBI Taxonomy" id="585594"/>
    <lineage>
        <taxon>Eukaryota</taxon>
        <taxon>Fungi</taxon>
        <taxon>Dikarya</taxon>
        <taxon>Ascomycota</taxon>
        <taxon>Pezizomycotina</taxon>
        <taxon>Sordariomycetes</taxon>
        <taxon>Sordariomycetidae</taxon>
        <taxon>Sordariales</taxon>
        <taxon>Podosporaceae</taxon>
        <taxon>Cladorrhinum</taxon>
    </lineage>
</organism>
<feature type="region of interest" description="Disordered" evidence="1">
    <location>
        <begin position="29"/>
        <end position="53"/>
    </location>
</feature>
<dbReference type="Proteomes" id="UP001321749">
    <property type="component" value="Unassembled WGS sequence"/>
</dbReference>
<protein>
    <submittedName>
        <fullName evidence="2">Uncharacterized protein</fullName>
    </submittedName>
</protein>
<feature type="compositionally biased region" description="Polar residues" evidence="1">
    <location>
        <begin position="31"/>
        <end position="51"/>
    </location>
</feature>
<keyword evidence="3" id="KW-1185">Reference proteome</keyword>